<keyword evidence="7" id="KW-1185">Reference proteome</keyword>
<dbReference type="PANTHER" id="PTHR35005:SF1">
    <property type="entry name" value="2-AMINO-5-FORMYLAMINO-6-RIBOSYLAMINOPYRIMIDIN-4(3H)-ONE 5'-MONOPHOSPHATE DEFORMYLASE"/>
    <property type="match status" value="1"/>
</dbReference>
<keyword evidence="2" id="KW-0479">Metal-binding</keyword>
<dbReference type="InterPro" id="IPR003785">
    <property type="entry name" value="Creatininase/forma_Hydrolase"/>
</dbReference>
<reference evidence="7" key="1">
    <citation type="journal article" date="2019" name="Int. J. Syst. Evol. Microbiol.">
        <title>The Global Catalogue of Microorganisms (GCM) 10K type strain sequencing project: providing services to taxonomists for standard genome sequencing and annotation.</title>
        <authorList>
            <consortium name="The Broad Institute Genomics Platform"/>
            <consortium name="The Broad Institute Genome Sequencing Center for Infectious Disease"/>
            <person name="Wu L."/>
            <person name="Ma J."/>
        </authorList>
    </citation>
    <scope>NUCLEOTIDE SEQUENCE [LARGE SCALE GENOMIC DNA]</scope>
    <source>
        <strain evidence="7">JCM 17688</strain>
    </source>
</reference>
<keyword evidence="3" id="KW-0378">Hydrolase</keyword>
<organism evidence="6 7">
    <name type="scientific">Tsukamurella soli</name>
    <dbReference type="NCBI Taxonomy" id="644556"/>
    <lineage>
        <taxon>Bacteria</taxon>
        <taxon>Bacillati</taxon>
        <taxon>Actinomycetota</taxon>
        <taxon>Actinomycetes</taxon>
        <taxon>Mycobacteriales</taxon>
        <taxon>Tsukamurellaceae</taxon>
        <taxon>Tsukamurella</taxon>
    </lineage>
</organism>
<dbReference type="Pfam" id="PF02633">
    <property type="entry name" value="Creatininase"/>
    <property type="match status" value="1"/>
</dbReference>
<sequence>MLGDGRVHMLGDATWPQIDAEPPAVLIVPVGAVEQHGPHLPLDTDTRVAVAVARTVAAATPGTVCAPALAYGASGEHEGFPGTVSIGTEALAAILLEYGRSACRWVPRLLLINGHGGNAQAVAGAVRRLRYEARDVAWAACDPRGSDPHAGFAETSMLLHLCPESVRLSMIEVGDTRPLTETLPLLRAGGTRAVTANGILGDPRAATAADGLRLFDELTARIVAATRTWAPDEHGRLKAGR</sequence>
<evidence type="ECO:0000313" key="6">
    <source>
        <dbReference type="EMBL" id="GAA4397217.1"/>
    </source>
</evidence>
<evidence type="ECO:0000256" key="3">
    <source>
        <dbReference type="ARBA" id="ARBA00022801"/>
    </source>
</evidence>
<dbReference type="SUPFAM" id="SSF102215">
    <property type="entry name" value="Creatininase"/>
    <property type="match status" value="1"/>
</dbReference>
<dbReference type="EMBL" id="BAABFR010000054">
    <property type="protein sequence ID" value="GAA4397217.1"/>
    <property type="molecule type" value="Genomic_DNA"/>
</dbReference>
<dbReference type="Proteomes" id="UP001500635">
    <property type="component" value="Unassembled WGS sequence"/>
</dbReference>
<dbReference type="InterPro" id="IPR023871">
    <property type="entry name" value="MftE"/>
</dbReference>
<evidence type="ECO:0000256" key="1">
    <source>
        <dbReference type="ARBA" id="ARBA00001947"/>
    </source>
</evidence>
<evidence type="ECO:0000256" key="2">
    <source>
        <dbReference type="ARBA" id="ARBA00022723"/>
    </source>
</evidence>
<accession>A0ABP8JWV0</accession>
<comment type="cofactor">
    <cofactor evidence="1">
        <name>Zn(2+)</name>
        <dbReference type="ChEBI" id="CHEBI:29105"/>
    </cofactor>
</comment>
<dbReference type="InterPro" id="IPR024087">
    <property type="entry name" value="Creatininase-like_sf"/>
</dbReference>
<protein>
    <submittedName>
        <fullName evidence="6">Mycofactocin biosynthesis peptidyl-dipeptidase MftE</fullName>
    </submittedName>
</protein>
<evidence type="ECO:0000256" key="4">
    <source>
        <dbReference type="ARBA" id="ARBA00022833"/>
    </source>
</evidence>
<comment type="similarity">
    <text evidence="5">Belongs to the creatininase superfamily.</text>
</comment>
<gene>
    <name evidence="6" type="primary">mftE</name>
    <name evidence="6" type="ORF">GCM10023147_32350</name>
</gene>
<dbReference type="Gene3D" id="3.40.50.10310">
    <property type="entry name" value="Creatininase"/>
    <property type="match status" value="1"/>
</dbReference>
<evidence type="ECO:0000313" key="7">
    <source>
        <dbReference type="Proteomes" id="UP001500635"/>
    </source>
</evidence>
<dbReference type="NCBIfam" id="TIGR03964">
    <property type="entry name" value="mycofact_creat"/>
    <property type="match status" value="1"/>
</dbReference>
<comment type="caution">
    <text evidence="6">The sequence shown here is derived from an EMBL/GenBank/DDBJ whole genome shotgun (WGS) entry which is preliminary data.</text>
</comment>
<proteinExistence type="inferred from homology"/>
<keyword evidence="4" id="KW-0862">Zinc</keyword>
<name>A0ABP8JWV0_9ACTN</name>
<dbReference type="PANTHER" id="PTHR35005">
    <property type="entry name" value="3-DEHYDRO-SCYLLO-INOSOSE HYDROLASE"/>
    <property type="match status" value="1"/>
</dbReference>
<evidence type="ECO:0000256" key="5">
    <source>
        <dbReference type="ARBA" id="ARBA00024029"/>
    </source>
</evidence>